<accession>A0A9X7W370</accession>
<dbReference type="Proteomes" id="UP000663505">
    <property type="component" value="Chromosome"/>
</dbReference>
<dbReference type="PROSITE" id="PS51257">
    <property type="entry name" value="PROKAR_LIPOPROTEIN"/>
    <property type="match status" value="1"/>
</dbReference>
<evidence type="ECO:0000313" key="3">
    <source>
        <dbReference type="Proteomes" id="UP000663505"/>
    </source>
</evidence>
<feature type="signal peptide" evidence="1">
    <location>
        <begin position="1"/>
        <end position="21"/>
    </location>
</feature>
<feature type="chain" id="PRO_5040889186" description="Lipoprotein" evidence="1">
    <location>
        <begin position="22"/>
        <end position="444"/>
    </location>
</feature>
<dbReference type="EMBL" id="CP071182">
    <property type="protein sequence ID" value="QSO48443.1"/>
    <property type="molecule type" value="Genomic_DNA"/>
</dbReference>
<dbReference type="AlphaFoldDB" id="A0A9X7W370"/>
<sequence>MQKYLWFATTAIGLAVVGLVAGCGTTGSTAPTTNNTNVSATNSASGSSAQQTSLSALSYSSSQKQQIVNAAGEFSITPYIPLKGVAGDSFVSVRPGGYPSITLTFNKMVVIESNQSVTTGQTVQSKSPMTLSNGITAQWISIANTTEPPSLIFKLNGVNVLIQPTGNEVSKSAIEQIASSMQELQVQTAFQTQSVTVQPGTTVTFKVPQGWNKQNVGAGDTGGFKWINPMNSNQWVTILYSGNGGALQNPHTGKYDVTSYINTQGVTWTHVASDKLSGEFTIPIGAINNNAVGYGYAQVVTTPSLQGMTVEAVVPQSIGQTITNSVKVQSTQSTSTTTPPVTLENMQFTNDAVLLVMTHGTMQSTYSDPHFSSGNPKQFIVTLRNTKPGKYPLNQVQTVNSGWAKSMVVTKNGSDLVLTFNLKKNFSSFQTGIAGGFEIQFSFK</sequence>
<name>A0A9X7W370_9BACL</name>
<keyword evidence="1" id="KW-0732">Signal</keyword>
<protein>
    <recommendedName>
        <fullName evidence="4">Lipoprotein</fullName>
    </recommendedName>
</protein>
<evidence type="ECO:0008006" key="4">
    <source>
        <dbReference type="Google" id="ProtNLM"/>
    </source>
</evidence>
<evidence type="ECO:0000313" key="2">
    <source>
        <dbReference type="EMBL" id="QSO48443.1"/>
    </source>
</evidence>
<keyword evidence="3" id="KW-1185">Reference proteome</keyword>
<proteinExistence type="predicted"/>
<organism evidence="2 3">
    <name type="scientific">Alicyclobacillus mengziensis</name>
    <dbReference type="NCBI Taxonomy" id="2931921"/>
    <lineage>
        <taxon>Bacteria</taxon>
        <taxon>Bacillati</taxon>
        <taxon>Bacillota</taxon>
        <taxon>Bacilli</taxon>
        <taxon>Bacillales</taxon>
        <taxon>Alicyclobacillaceae</taxon>
        <taxon>Alicyclobacillus</taxon>
    </lineage>
</organism>
<evidence type="ECO:0000256" key="1">
    <source>
        <dbReference type="SAM" id="SignalP"/>
    </source>
</evidence>
<dbReference type="KEGG" id="afx:JZ786_05495"/>
<reference evidence="2 3" key="1">
    <citation type="submission" date="2021-02" db="EMBL/GenBank/DDBJ databases">
        <title>Alicyclobacillus curvatus sp. nov. and Alicyclobacillus mengziensis sp. nov., two acidophilic bacteria isolated from acid mine drainage.</title>
        <authorList>
            <person name="Huang Y."/>
        </authorList>
    </citation>
    <scope>NUCLEOTIDE SEQUENCE [LARGE SCALE GENOMIC DNA]</scope>
    <source>
        <strain evidence="2 3">S30H14</strain>
    </source>
</reference>
<dbReference type="RefSeq" id="WP_206657778.1">
    <property type="nucleotide sequence ID" value="NZ_CP071182.1"/>
</dbReference>
<gene>
    <name evidence="2" type="ORF">JZ786_05495</name>
</gene>